<protein>
    <submittedName>
        <fullName evidence="2">Uncharacterized protein</fullName>
    </submittedName>
</protein>
<dbReference type="EMBL" id="LR796181">
    <property type="protein sequence ID" value="CAB4124663.1"/>
    <property type="molecule type" value="Genomic_DNA"/>
</dbReference>
<evidence type="ECO:0000313" key="1">
    <source>
        <dbReference type="EMBL" id="CAB4124663.1"/>
    </source>
</evidence>
<dbReference type="EMBL" id="LR798291">
    <property type="protein sequence ID" value="CAB5221069.1"/>
    <property type="molecule type" value="Genomic_DNA"/>
</dbReference>
<organism evidence="2">
    <name type="scientific">uncultured Caudovirales phage</name>
    <dbReference type="NCBI Taxonomy" id="2100421"/>
    <lineage>
        <taxon>Viruses</taxon>
        <taxon>Duplodnaviria</taxon>
        <taxon>Heunggongvirae</taxon>
        <taxon>Uroviricota</taxon>
        <taxon>Caudoviricetes</taxon>
        <taxon>Peduoviridae</taxon>
        <taxon>Maltschvirus</taxon>
        <taxon>Maltschvirus maltsch</taxon>
    </lineage>
</organism>
<evidence type="ECO:0000313" key="2">
    <source>
        <dbReference type="EMBL" id="CAB5221069.1"/>
    </source>
</evidence>
<gene>
    <name evidence="2" type="ORF">UFOVP246_78</name>
    <name evidence="1" type="ORF">UFOVP59_37</name>
</gene>
<accession>A0A6J7WSL0</accession>
<name>A0A6J7WSL0_9CAUD</name>
<sequence>MFKIGDKVRFTKSVYMLSQDVDVDGLLGRIIDGPHESYVKVYPKGFDLFYFVDFDCATELCYEGELSYVQTQLD</sequence>
<reference evidence="2" key="1">
    <citation type="submission" date="2020-05" db="EMBL/GenBank/DDBJ databases">
        <authorList>
            <person name="Chiriac C."/>
            <person name="Salcher M."/>
            <person name="Ghai R."/>
            <person name="Kavagutti S V."/>
        </authorList>
    </citation>
    <scope>NUCLEOTIDE SEQUENCE</scope>
</reference>
<proteinExistence type="predicted"/>